<keyword evidence="4" id="KW-0812">Transmembrane</keyword>
<dbReference type="PROSITE" id="PS50043">
    <property type="entry name" value="HTH_LUXR_2"/>
    <property type="match status" value="1"/>
</dbReference>
<sequence>MVLFNSELHILTFIFCILEFGMCFYQLIYWLSHPQDRRRFWYLILLLLLLNYNITGGLFPDPKIQLSIQLQNIIAYGSGFLMASYFPFYFYKAFNLSTLKFHAIYGVALFLLVPYIVYFVILYPVKGDLGYATSYGLLVPAIYSVLVLYDLVNAIRLKIKERQCSPYPYNWLEMASVYAAVSPWICMTAFSYFNITQWLEVLVTNLGFVIISMLFIARNIKATRLEVATKQARQNGRAELFEHYCALFNLSRREREIALLLCRGFSYREIADALFISESTVNNHVQHIFVKTEVNRKTALQQRLGFIHLI</sequence>
<keyword evidence="1" id="KW-0805">Transcription regulation</keyword>
<evidence type="ECO:0000256" key="4">
    <source>
        <dbReference type="SAM" id="Phobius"/>
    </source>
</evidence>
<proteinExistence type="predicted"/>
<dbReference type="Pfam" id="PF00196">
    <property type="entry name" value="GerE"/>
    <property type="match status" value="1"/>
</dbReference>
<dbReference type="GO" id="GO:0006355">
    <property type="term" value="P:regulation of DNA-templated transcription"/>
    <property type="evidence" value="ECO:0007669"/>
    <property type="project" value="InterPro"/>
</dbReference>
<comment type="caution">
    <text evidence="6">The sequence shown here is derived from an EMBL/GenBank/DDBJ whole genome shotgun (WGS) entry which is preliminary data.</text>
</comment>
<evidence type="ECO:0000256" key="3">
    <source>
        <dbReference type="ARBA" id="ARBA00023163"/>
    </source>
</evidence>
<dbReference type="InterPro" id="IPR000792">
    <property type="entry name" value="Tscrpt_reg_LuxR_C"/>
</dbReference>
<feature type="transmembrane region" description="Helical" evidence="4">
    <location>
        <begin position="129"/>
        <end position="149"/>
    </location>
</feature>
<name>A0A318USK5_9SPHI</name>
<dbReference type="Gene3D" id="1.10.10.10">
    <property type="entry name" value="Winged helix-like DNA-binding domain superfamily/Winged helix DNA-binding domain"/>
    <property type="match status" value="1"/>
</dbReference>
<keyword evidence="7" id="KW-1185">Reference proteome</keyword>
<keyword evidence="4" id="KW-1133">Transmembrane helix</keyword>
<dbReference type="PANTHER" id="PTHR44688">
    <property type="entry name" value="DNA-BINDING TRANSCRIPTIONAL ACTIVATOR DEVR_DOSR"/>
    <property type="match status" value="1"/>
</dbReference>
<dbReference type="InterPro" id="IPR016032">
    <property type="entry name" value="Sig_transdc_resp-reg_C-effctor"/>
</dbReference>
<dbReference type="CDD" id="cd06170">
    <property type="entry name" value="LuxR_C_like"/>
    <property type="match status" value="1"/>
</dbReference>
<dbReference type="Proteomes" id="UP000248198">
    <property type="component" value="Unassembled WGS sequence"/>
</dbReference>
<dbReference type="AlphaFoldDB" id="A0A318USK5"/>
<dbReference type="PROSITE" id="PS00622">
    <property type="entry name" value="HTH_LUXR_1"/>
    <property type="match status" value="1"/>
</dbReference>
<feature type="transmembrane region" description="Helical" evidence="4">
    <location>
        <begin position="198"/>
        <end position="217"/>
    </location>
</feature>
<dbReference type="SMART" id="SM00421">
    <property type="entry name" value="HTH_LUXR"/>
    <property type="match status" value="1"/>
</dbReference>
<keyword evidence="4" id="KW-0472">Membrane</keyword>
<evidence type="ECO:0000256" key="1">
    <source>
        <dbReference type="ARBA" id="ARBA00023015"/>
    </source>
</evidence>
<organism evidence="6 7">
    <name type="scientific">Pedobacter nutrimenti</name>
    <dbReference type="NCBI Taxonomy" id="1241337"/>
    <lineage>
        <taxon>Bacteria</taxon>
        <taxon>Pseudomonadati</taxon>
        <taxon>Bacteroidota</taxon>
        <taxon>Sphingobacteriia</taxon>
        <taxon>Sphingobacteriales</taxon>
        <taxon>Sphingobacteriaceae</taxon>
        <taxon>Pedobacter</taxon>
    </lineage>
</organism>
<feature type="transmembrane region" description="Helical" evidence="4">
    <location>
        <begin position="6"/>
        <end position="28"/>
    </location>
</feature>
<feature type="transmembrane region" description="Helical" evidence="4">
    <location>
        <begin position="71"/>
        <end position="91"/>
    </location>
</feature>
<dbReference type="OrthoDB" id="966138at2"/>
<feature type="transmembrane region" description="Helical" evidence="4">
    <location>
        <begin position="170"/>
        <end position="192"/>
    </location>
</feature>
<evidence type="ECO:0000313" key="7">
    <source>
        <dbReference type="Proteomes" id="UP000248198"/>
    </source>
</evidence>
<dbReference type="PANTHER" id="PTHR44688:SF16">
    <property type="entry name" value="DNA-BINDING TRANSCRIPTIONAL ACTIVATOR DEVR_DOSR"/>
    <property type="match status" value="1"/>
</dbReference>
<reference evidence="6 7" key="1">
    <citation type="submission" date="2018-06" db="EMBL/GenBank/DDBJ databases">
        <title>Genomic Encyclopedia of Archaeal and Bacterial Type Strains, Phase II (KMG-II): from individual species to whole genera.</title>
        <authorList>
            <person name="Goeker M."/>
        </authorList>
    </citation>
    <scope>NUCLEOTIDE SEQUENCE [LARGE SCALE GENOMIC DNA]</scope>
    <source>
        <strain evidence="6 7">DSM 27372</strain>
    </source>
</reference>
<evidence type="ECO:0000259" key="5">
    <source>
        <dbReference type="PROSITE" id="PS50043"/>
    </source>
</evidence>
<dbReference type="InterPro" id="IPR036388">
    <property type="entry name" value="WH-like_DNA-bd_sf"/>
</dbReference>
<feature type="transmembrane region" description="Helical" evidence="4">
    <location>
        <begin position="103"/>
        <end position="123"/>
    </location>
</feature>
<feature type="transmembrane region" description="Helical" evidence="4">
    <location>
        <begin position="40"/>
        <end position="59"/>
    </location>
</feature>
<dbReference type="SUPFAM" id="SSF46894">
    <property type="entry name" value="C-terminal effector domain of the bipartite response regulators"/>
    <property type="match status" value="1"/>
</dbReference>
<protein>
    <submittedName>
        <fullName evidence="6">Regulatory LuxR family protein</fullName>
    </submittedName>
</protein>
<dbReference type="EMBL" id="QKLU01000003">
    <property type="protein sequence ID" value="PYF74569.1"/>
    <property type="molecule type" value="Genomic_DNA"/>
</dbReference>
<evidence type="ECO:0000313" key="6">
    <source>
        <dbReference type="EMBL" id="PYF74569.1"/>
    </source>
</evidence>
<dbReference type="GO" id="GO:0003677">
    <property type="term" value="F:DNA binding"/>
    <property type="evidence" value="ECO:0007669"/>
    <property type="project" value="UniProtKB-KW"/>
</dbReference>
<dbReference type="RefSeq" id="WP_110829251.1">
    <property type="nucleotide sequence ID" value="NZ_QKLU01000003.1"/>
</dbReference>
<keyword evidence="2" id="KW-0238">DNA-binding</keyword>
<keyword evidence="3" id="KW-0804">Transcription</keyword>
<dbReference type="PRINTS" id="PR00038">
    <property type="entry name" value="HTHLUXR"/>
</dbReference>
<feature type="domain" description="HTH luxR-type" evidence="5">
    <location>
        <begin position="243"/>
        <end position="305"/>
    </location>
</feature>
<accession>A0A318USK5</accession>
<gene>
    <name evidence="6" type="ORF">B0O44_10314</name>
</gene>
<evidence type="ECO:0000256" key="2">
    <source>
        <dbReference type="ARBA" id="ARBA00023125"/>
    </source>
</evidence>